<accession>A0A7W6C8A1</accession>
<organism evidence="2 3">
    <name type="scientific">Rhizobium skierniewicense</name>
    <dbReference type="NCBI Taxonomy" id="984260"/>
    <lineage>
        <taxon>Bacteria</taxon>
        <taxon>Pseudomonadati</taxon>
        <taxon>Pseudomonadota</taxon>
        <taxon>Alphaproteobacteria</taxon>
        <taxon>Hyphomicrobiales</taxon>
        <taxon>Rhizobiaceae</taxon>
        <taxon>Rhizobium/Agrobacterium group</taxon>
        <taxon>Rhizobium</taxon>
    </lineage>
</organism>
<keyword evidence="1" id="KW-0472">Membrane</keyword>
<dbReference type="RefSeq" id="WP_149895978.1">
    <property type="nucleotide sequence ID" value="NZ_JACIDV010000002.1"/>
</dbReference>
<evidence type="ECO:0000313" key="2">
    <source>
        <dbReference type="EMBL" id="MBB3944714.1"/>
    </source>
</evidence>
<dbReference type="AlphaFoldDB" id="A0A7W6C8A1"/>
<keyword evidence="1" id="KW-1133">Transmembrane helix</keyword>
<feature type="transmembrane region" description="Helical" evidence="1">
    <location>
        <begin position="16"/>
        <end position="35"/>
    </location>
</feature>
<proteinExistence type="predicted"/>
<dbReference type="Proteomes" id="UP000565286">
    <property type="component" value="Unassembled WGS sequence"/>
</dbReference>
<keyword evidence="3" id="KW-1185">Reference proteome</keyword>
<comment type="caution">
    <text evidence="2">The sequence shown here is derived from an EMBL/GenBank/DDBJ whole genome shotgun (WGS) entry which is preliminary data.</text>
</comment>
<feature type="transmembrane region" description="Helical" evidence="1">
    <location>
        <begin position="41"/>
        <end position="64"/>
    </location>
</feature>
<keyword evidence="1" id="KW-0812">Transmembrane</keyword>
<evidence type="ECO:0000313" key="3">
    <source>
        <dbReference type="Proteomes" id="UP000565286"/>
    </source>
</evidence>
<dbReference type="InterPro" id="IPR057700">
    <property type="entry name" value="DUF7940"/>
</dbReference>
<evidence type="ECO:0000256" key="1">
    <source>
        <dbReference type="SAM" id="Phobius"/>
    </source>
</evidence>
<reference evidence="2 3" key="1">
    <citation type="submission" date="2020-08" db="EMBL/GenBank/DDBJ databases">
        <title>Genomic Encyclopedia of Type Strains, Phase IV (KMG-IV): sequencing the most valuable type-strain genomes for metagenomic binning, comparative biology and taxonomic classification.</title>
        <authorList>
            <person name="Goeker M."/>
        </authorList>
    </citation>
    <scope>NUCLEOTIDE SEQUENCE [LARGE SCALE GENOMIC DNA]</scope>
    <source>
        <strain evidence="2 3">DSM 26438</strain>
    </source>
</reference>
<gene>
    <name evidence="2" type="ORF">GGQ73_000639</name>
</gene>
<name>A0A7W6C8A1_9HYPH</name>
<dbReference type="EMBL" id="JACIDV010000002">
    <property type="protein sequence ID" value="MBB3944714.1"/>
    <property type="molecule type" value="Genomic_DNA"/>
</dbReference>
<protein>
    <submittedName>
        <fullName evidence="2">Di/tricarboxylate transporter</fullName>
    </submittedName>
</protein>
<dbReference type="Pfam" id="PF25612">
    <property type="entry name" value="DUF7940"/>
    <property type="match status" value="1"/>
</dbReference>
<sequence>MLVQNWRQVLKRAWSVRLMIIAAVLSGLEVALPLIDGFVEIPPGVFAALSGLTVAGAFTARLLVQKGIPNADKQDRSDEAR</sequence>